<gene>
    <name evidence="3" type="ORF">FHS92_000828</name>
</gene>
<evidence type="ECO:0000313" key="4">
    <source>
        <dbReference type="Proteomes" id="UP000552700"/>
    </source>
</evidence>
<proteinExistence type="predicted"/>
<organism evidence="3 4">
    <name type="scientific">Sphingobium subterraneum</name>
    <dbReference type="NCBI Taxonomy" id="627688"/>
    <lineage>
        <taxon>Bacteria</taxon>
        <taxon>Pseudomonadati</taxon>
        <taxon>Pseudomonadota</taxon>
        <taxon>Alphaproteobacteria</taxon>
        <taxon>Sphingomonadales</taxon>
        <taxon>Sphingomonadaceae</taxon>
        <taxon>Sphingobium</taxon>
    </lineage>
</organism>
<feature type="region of interest" description="Disordered" evidence="1">
    <location>
        <begin position="1"/>
        <end position="21"/>
    </location>
</feature>
<evidence type="ECO:0000313" key="3">
    <source>
        <dbReference type="EMBL" id="MBB6123121.1"/>
    </source>
</evidence>
<comment type="caution">
    <text evidence="3">The sequence shown here is derived from an EMBL/GenBank/DDBJ whole genome shotgun (WGS) entry which is preliminary data.</text>
</comment>
<protein>
    <recommendedName>
        <fullName evidence="2">PilZ domain-containing protein</fullName>
    </recommendedName>
</protein>
<dbReference type="InterPro" id="IPR009875">
    <property type="entry name" value="PilZ_domain"/>
</dbReference>
<feature type="domain" description="PilZ" evidence="2">
    <location>
        <begin position="15"/>
        <end position="97"/>
    </location>
</feature>
<evidence type="ECO:0000259" key="2">
    <source>
        <dbReference type="Pfam" id="PF07238"/>
    </source>
</evidence>
<sequence length="120" mass="13117">MADLYDDKGNPLSSRKAPRDSLLLMTTLHSSDGRDHGPARVRNLSATGLMMECRSKLPIGAPVSLNLRGIGQVTGTVRRCDGARIGVAFDEKINPQLARKTVGVAEKPITKQYLRSPYRN</sequence>
<reference evidence="3 4" key="1">
    <citation type="submission" date="2020-08" db="EMBL/GenBank/DDBJ databases">
        <title>Genomic Encyclopedia of Type Strains, Phase IV (KMG-IV): sequencing the most valuable type-strain genomes for metagenomic binning, comparative biology and taxonomic classification.</title>
        <authorList>
            <person name="Goeker M."/>
        </authorList>
    </citation>
    <scope>NUCLEOTIDE SEQUENCE [LARGE SCALE GENOMIC DNA]</scope>
    <source>
        <strain evidence="3 4">DSM 102255</strain>
    </source>
</reference>
<accession>A0A841J4E4</accession>
<dbReference type="GO" id="GO:0035438">
    <property type="term" value="F:cyclic-di-GMP binding"/>
    <property type="evidence" value="ECO:0007669"/>
    <property type="project" value="InterPro"/>
</dbReference>
<keyword evidence="4" id="KW-1185">Reference proteome</keyword>
<name>A0A841J4E4_9SPHN</name>
<dbReference type="SUPFAM" id="SSF141371">
    <property type="entry name" value="PilZ domain-like"/>
    <property type="match status" value="1"/>
</dbReference>
<dbReference type="EMBL" id="JACIJP010000001">
    <property type="protein sequence ID" value="MBB6123121.1"/>
    <property type="molecule type" value="Genomic_DNA"/>
</dbReference>
<dbReference type="Proteomes" id="UP000552700">
    <property type="component" value="Unassembled WGS sequence"/>
</dbReference>
<dbReference type="AlphaFoldDB" id="A0A841J4E4"/>
<evidence type="ECO:0000256" key="1">
    <source>
        <dbReference type="SAM" id="MobiDB-lite"/>
    </source>
</evidence>
<dbReference type="Pfam" id="PF07238">
    <property type="entry name" value="PilZ"/>
    <property type="match status" value="1"/>
</dbReference>